<sequence length="249" mass="28511">MTELSVIVPTRDATGDIDARSSLDPDPDIDYEVIVRDDPIVTSARNEGIKRASAEKLVFLDDDSRPCDGYLSRVRDVLEREAAVAGKTVHPGDDVFAKRLTDHYDFGETSRYVTRFWGCNMAVRKEVFDHVGLWDERISWGHEEKELAERVLAKYPIYYDPELVVYHSYAESLRDYWRKQYRLETQTPYYWDKRGVSESQQWFKIAQFSLDPTNYVGVSPAHAAARFGGTLGATLGRIRGMVAKSVSRE</sequence>
<dbReference type="InterPro" id="IPR029044">
    <property type="entry name" value="Nucleotide-diphossugar_trans"/>
</dbReference>
<accession>A0A1S8ARS7</accession>
<reference evidence="6" key="1">
    <citation type="submission" date="2016-04" db="EMBL/GenBank/DDBJ databases">
        <authorList>
            <person name="Chen S.-C."/>
            <person name="Lai M.-C."/>
        </authorList>
    </citation>
    <scope>NUCLEOTIDE SEQUENCE [LARGE SCALE GENOMIC DNA]</scope>
    <source>
        <strain evidence="6">AB14</strain>
    </source>
</reference>
<evidence type="ECO:0000313" key="5">
    <source>
        <dbReference type="EMBL" id="OLZ39513.1"/>
    </source>
</evidence>
<evidence type="ECO:0000313" key="6">
    <source>
        <dbReference type="Proteomes" id="UP000189370"/>
    </source>
</evidence>
<dbReference type="Proteomes" id="UP000189370">
    <property type="component" value="Unassembled WGS sequence"/>
</dbReference>
<dbReference type="PANTHER" id="PTHR43179">
    <property type="entry name" value="RHAMNOSYLTRANSFERASE WBBL"/>
    <property type="match status" value="1"/>
</dbReference>
<dbReference type="RefSeq" id="WP_076142862.1">
    <property type="nucleotide sequence ID" value="NZ_LWLN01000001.1"/>
</dbReference>
<evidence type="ECO:0000256" key="2">
    <source>
        <dbReference type="ARBA" id="ARBA00022676"/>
    </source>
</evidence>
<dbReference type="Gene3D" id="3.90.550.10">
    <property type="entry name" value="Spore Coat Polysaccharide Biosynthesis Protein SpsA, Chain A"/>
    <property type="match status" value="1"/>
</dbReference>
<keyword evidence="3 5" id="KW-0808">Transferase</keyword>
<dbReference type="EMBL" id="LWLN01000001">
    <property type="protein sequence ID" value="OLZ39513.1"/>
    <property type="molecule type" value="Genomic_DNA"/>
</dbReference>
<feature type="domain" description="Glycosyltransferase 2-like" evidence="4">
    <location>
        <begin position="41"/>
        <end position="118"/>
    </location>
</feature>
<proteinExistence type="inferred from homology"/>
<dbReference type="SUPFAM" id="SSF53448">
    <property type="entry name" value="Nucleotide-diphospho-sugar transferases"/>
    <property type="match status" value="1"/>
</dbReference>
<evidence type="ECO:0000256" key="1">
    <source>
        <dbReference type="ARBA" id="ARBA00006739"/>
    </source>
</evidence>
<comment type="similarity">
    <text evidence="1">Belongs to the glycosyltransferase 2 family.</text>
</comment>
<keyword evidence="2" id="KW-0328">Glycosyltransferase</keyword>
<dbReference type="PANTHER" id="PTHR43179:SF12">
    <property type="entry name" value="GALACTOFURANOSYLTRANSFERASE GLFT2"/>
    <property type="match status" value="1"/>
</dbReference>
<dbReference type="OrthoDB" id="46222at2157"/>
<organism evidence="5 6">
    <name type="scientific">Natrinema saccharevitans</name>
    <dbReference type="NCBI Taxonomy" id="301967"/>
    <lineage>
        <taxon>Archaea</taxon>
        <taxon>Methanobacteriati</taxon>
        <taxon>Methanobacteriota</taxon>
        <taxon>Stenosarchaea group</taxon>
        <taxon>Halobacteria</taxon>
        <taxon>Halobacteriales</taxon>
        <taxon>Natrialbaceae</taxon>
        <taxon>Natrinema</taxon>
    </lineage>
</organism>
<dbReference type="Pfam" id="PF00535">
    <property type="entry name" value="Glycos_transf_2"/>
    <property type="match status" value="1"/>
</dbReference>
<dbReference type="InterPro" id="IPR001173">
    <property type="entry name" value="Glyco_trans_2-like"/>
</dbReference>
<evidence type="ECO:0000259" key="4">
    <source>
        <dbReference type="Pfam" id="PF00535"/>
    </source>
</evidence>
<dbReference type="STRING" id="301967.A6E15_00280"/>
<protein>
    <submittedName>
        <fullName evidence="5">Family 2 glycosyl transferase</fullName>
    </submittedName>
</protein>
<comment type="caution">
    <text evidence="5">The sequence shown here is derived from an EMBL/GenBank/DDBJ whole genome shotgun (WGS) entry which is preliminary data.</text>
</comment>
<dbReference type="GO" id="GO:0016757">
    <property type="term" value="F:glycosyltransferase activity"/>
    <property type="evidence" value="ECO:0007669"/>
    <property type="project" value="UniProtKB-KW"/>
</dbReference>
<gene>
    <name evidence="5" type="ORF">A6E15_00280</name>
</gene>
<keyword evidence="6" id="KW-1185">Reference proteome</keyword>
<name>A0A1S8ARS7_9EURY</name>
<evidence type="ECO:0000256" key="3">
    <source>
        <dbReference type="ARBA" id="ARBA00022679"/>
    </source>
</evidence>
<dbReference type="AlphaFoldDB" id="A0A1S8ARS7"/>